<evidence type="ECO:0000256" key="1">
    <source>
        <dbReference type="SAM" id="MobiDB-lite"/>
    </source>
</evidence>
<proteinExistence type="predicted"/>
<dbReference type="Proteomes" id="UP001066276">
    <property type="component" value="Chromosome 6"/>
</dbReference>
<protein>
    <submittedName>
        <fullName evidence="2">Uncharacterized protein</fullName>
    </submittedName>
</protein>
<reference evidence="2" key="1">
    <citation type="journal article" date="2022" name="bioRxiv">
        <title>Sequencing and chromosome-scale assembly of the giantPleurodeles waltlgenome.</title>
        <authorList>
            <person name="Brown T."/>
            <person name="Elewa A."/>
            <person name="Iarovenko S."/>
            <person name="Subramanian E."/>
            <person name="Araus A.J."/>
            <person name="Petzold A."/>
            <person name="Susuki M."/>
            <person name="Suzuki K.-i.T."/>
            <person name="Hayashi T."/>
            <person name="Toyoda A."/>
            <person name="Oliveira C."/>
            <person name="Osipova E."/>
            <person name="Leigh N.D."/>
            <person name="Simon A."/>
            <person name="Yun M.H."/>
        </authorList>
    </citation>
    <scope>NUCLEOTIDE SEQUENCE</scope>
    <source>
        <strain evidence="2">20211129_DDA</strain>
        <tissue evidence="2">Liver</tissue>
    </source>
</reference>
<dbReference type="EMBL" id="JANPWB010000010">
    <property type="protein sequence ID" value="KAJ1143965.1"/>
    <property type="molecule type" value="Genomic_DNA"/>
</dbReference>
<accession>A0AAV7QXR9</accession>
<dbReference type="AlphaFoldDB" id="A0AAV7QXR9"/>
<feature type="compositionally biased region" description="Acidic residues" evidence="1">
    <location>
        <begin position="1"/>
        <end position="11"/>
    </location>
</feature>
<keyword evidence="3" id="KW-1185">Reference proteome</keyword>
<feature type="region of interest" description="Disordered" evidence="1">
    <location>
        <begin position="1"/>
        <end position="22"/>
    </location>
</feature>
<gene>
    <name evidence="2" type="ORF">NDU88_010267</name>
</gene>
<comment type="caution">
    <text evidence="2">The sequence shown here is derived from an EMBL/GenBank/DDBJ whole genome shotgun (WGS) entry which is preliminary data.</text>
</comment>
<organism evidence="2 3">
    <name type="scientific">Pleurodeles waltl</name>
    <name type="common">Iberian ribbed newt</name>
    <dbReference type="NCBI Taxonomy" id="8319"/>
    <lineage>
        <taxon>Eukaryota</taxon>
        <taxon>Metazoa</taxon>
        <taxon>Chordata</taxon>
        <taxon>Craniata</taxon>
        <taxon>Vertebrata</taxon>
        <taxon>Euteleostomi</taxon>
        <taxon>Amphibia</taxon>
        <taxon>Batrachia</taxon>
        <taxon>Caudata</taxon>
        <taxon>Salamandroidea</taxon>
        <taxon>Salamandridae</taxon>
        <taxon>Pleurodelinae</taxon>
        <taxon>Pleurodeles</taxon>
    </lineage>
</organism>
<evidence type="ECO:0000313" key="2">
    <source>
        <dbReference type="EMBL" id="KAJ1143965.1"/>
    </source>
</evidence>
<feature type="compositionally biased region" description="Basic and acidic residues" evidence="1">
    <location>
        <begin position="12"/>
        <end position="22"/>
    </location>
</feature>
<name>A0AAV7QXR9_PLEWA</name>
<sequence>MAPEHWEDEAEEEKRFQARDSSRGMHVLKASTLLAWRQVSKQPAPRAGRARVLKASTLPGVAYPSNQCLVTEVRSPELLALTGN</sequence>
<evidence type="ECO:0000313" key="3">
    <source>
        <dbReference type="Proteomes" id="UP001066276"/>
    </source>
</evidence>